<accession>A0A1I2WUP7</accession>
<dbReference type="Proteomes" id="UP000198876">
    <property type="component" value="Unassembled WGS sequence"/>
</dbReference>
<dbReference type="STRING" id="553467.SAMN04488063_0007"/>
<dbReference type="EMBL" id="FOOQ01000010">
    <property type="protein sequence ID" value="SFH05033.1"/>
    <property type="molecule type" value="Genomic_DNA"/>
</dbReference>
<sequence length="94" mass="9963">MSESTLHELAEANRSRLSSLAEALDVDDPTGQTQRQKSAFLGFDSPPAAEKSLSDADRTAALIKENAAVLERIAEAVDDDPAGSEKAAFLGMED</sequence>
<evidence type="ECO:0000313" key="3">
    <source>
        <dbReference type="Proteomes" id="UP000198876"/>
    </source>
</evidence>
<reference evidence="3" key="1">
    <citation type="submission" date="2016-10" db="EMBL/GenBank/DDBJ databases">
        <authorList>
            <person name="Varghese N."/>
            <person name="Submissions S."/>
        </authorList>
    </citation>
    <scope>NUCLEOTIDE SEQUENCE [LARGE SCALE GENOMIC DNA]</scope>
    <source>
        <strain evidence="3">CGMCC 1.7739</strain>
    </source>
</reference>
<feature type="region of interest" description="Disordered" evidence="1">
    <location>
        <begin position="20"/>
        <end position="54"/>
    </location>
</feature>
<gene>
    <name evidence="2" type="ORF">SAMN04488063_0007</name>
</gene>
<dbReference type="RefSeq" id="WP_092894029.1">
    <property type="nucleotide sequence ID" value="NZ_FOOQ01000010.1"/>
</dbReference>
<evidence type="ECO:0000256" key="1">
    <source>
        <dbReference type="SAM" id="MobiDB-lite"/>
    </source>
</evidence>
<proteinExistence type="predicted"/>
<evidence type="ECO:0000313" key="2">
    <source>
        <dbReference type="EMBL" id="SFH05033.1"/>
    </source>
</evidence>
<name>A0A1I2WUP7_9EURY</name>
<dbReference type="AlphaFoldDB" id="A0A1I2WUP7"/>
<keyword evidence="3" id="KW-1185">Reference proteome</keyword>
<organism evidence="2 3">
    <name type="scientific">Halopelagius inordinatus</name>
    <dbReference type="NCBI Taxonomy" id="553467"/>
    <lineage>
        <taxon>Archaea</taxon>
        <taxon>Methanobacteriati</taxon>
        <taxon>Methanobacteriota</taxon>
        <taxon>Stenosarchaea group</taxon>
        <taxon>Halobacteria</taxon>
        <taxon>Halobacteriales</taxon>
        <taxon>Haloferacaceae</taxon>
    </lineage>
</organism>
<protein>
    <submittedName>
        <fullName evidence="2">Uncharacterized protein</fullName>
    </submittedName>
</protein>